<protein>
    <recommendedName>
        <fullName evidence="9">Type VI secretion system protein ImpL</fullName>
    </recommendedName>
</protein>
<comment type="caution">
    <text evidence="7">The sequence shown here is derived from an EMBL/GenBank/DDBJ whole genome shotgun (WGS) entry which is preliminary data.</text>
</comment>
<feature type="domain" description="Type VI secretion system component TssM1 N-terminal" evidence="5">
    <location>
        <begin position="188"/>
        <end position="440"/>
    </location>
</feature>
<dbReference type="AlphaFoldDB" id="A0A7V8FQ45"/>
<evidence type="ECO:0000259" key="5">
    <source>
        <dbReference type="Pfam" id="PF14331"/>
    </source>
</evidence>
<keyword evidence="2" id="KW-0472">Membrane</keyword>
<evidence type="ECO:0000313" key="8">
    <source>
        <dbReference type="Proteomes" id="UP000461670"/>
    </source>
</evidence>
<evidence type="ECO:0000256" key="1">
    <source>
        <dbReference type="SAM" id="MobiDB-lite"/>
    </source>
</evidence>
<dbReference type="InterPro" id="IPR009612">
    <property type="entry name" value="IcmF-rel"/>
</dbReference>
<evidence type="ECO:0000259" key="3">
    <source>
        <dbReference type="Pfam" id="PF06744"/>
    </source>
</evidence>
<feature type="domain" description="IcmF-related" evidence="4">
    <location>
        <begin position="494"/>
        <end position="845"/>
    </location>
</feature>
<keyword evidence="2" id="KW-1133">Transmembrane helix</keyword>
<dbReference type="Pfam" id="PF06761">
    <property type="entry name" value="IcmF-related"/>
    <property type="match status" value="1"/>
</dbReference>
<dbReference type="PANTHER" id="PTHR36153:SF1">
    <property type="entry name" value="TYPE VI SECRETION SYSTEM COMPONENT TSSM1"/>
    <property type="match status" value="1"/>
</dbReference>
<reference evidence="8" key="1">
    <citation type="journal article" date="2020" name="MBio">
        <title>Horizontal gene transfer to a defensive symbiont with a reduced genome amongst a multipartite beetle microbiome.</title>
        <authorList>
            <person name="Waterworth S.C."/>
            <person name="Florez L.V."/>
            <person name="Rees E.R."/>
            <person name="Hertweck C."/>
            <person name="Kaltenpoth M."/>
            <person name="Kwan J.C."/>
        </authorList>
    </citation>
    <scope>NUCLEOTIDE SEQUENCE [LARGE SCALE GENOMIC DNA]</scope>
</reference>
<dbReference type="InterPro" id="IPR053156">
    <property type="entry name" value="T6SS_TssM-like"/>
</dbReference>
<feature type="region of interest" description="Disordered" evidence="1">
    <location>
        <begin position="1218"/>
        <end position="1260"/>
    </location>
</feature>
<name>A0A7V8FQ45_9BURK</name>
<gene>
    <name evidence="7" type="ORF">GAK30_01368</name>
</gene>
<dbReference type="InterPro" id="IPR027417">
    <property type="entry name" value="P-loop_NTPase"/>
</dbReference>
<dbReference type="InterPro" id="IPR048677">
    <property type="entry name" value="TssM1_hel"/>
</dbReference>
<dbReference type="Pfam" id="PF21070">
    <property type="entry name" value="IcmF_helical"/>
    <property type="match status" value="1"/>
</dbReference>
<dbReference type="Pfam" id="PF14331">
    <property type="entry name" value="IcmF-related_N"/>
    <property type="match status" value="1"/>
</dbReference>
<feature type="compositionally biased region" description="Polar residues" evidence="1">
    <location>
        <begin position="1218"/>
        <end position="1233"/>
    </location>
</feature>
<feature type="domain" description="Type VI secretion system IcmF C-terminal" evidence="3">
    <location>
        <begin position="1111"/>
        <end position="1213"/>
    </location>
</feature>
<dbReference type="Proteomes" id="UP000461670">
    <property type="component" value="Unassembled WGS sequence"/>
</dbReference>
<feature type="compositionally biased region" description="Low complexity" evidence="1">
    <location>
        <begin position="1245"/>
        <end position="1260"/>
    </location>
</feature>
<feature type="transmembrane region" description="Helical" evidence="2">
    <location>
        <begin position="36"/>
        <end position="57"/>
    </location>
</feature>
<evidence type="ECO:0008006" key="9">
    <source>
        <dbReference type="Google" id="ProtNLM"/>
    </source>
</evidence>
<feature type="domain" description="Type VI secretion system component TssM1 helical" evidence="6">
    <location>
        <begin position="1000"/>
        <end position="1087"/>
    </location>
</feature>
<feature type="transmembrane region" description="Helical" evidence="2">
    <location>
        <begin position="439"/>
        <end position="460"/>
    </location>
</feature>
<accession>A0A7V8FQ45</accession>
<dbReference type="InterPro" id="IPR010623">
    <property type="entry name" value="IcmF_C"/>
</dbReference>
<dbReference type="NCBIfam" id="TIGR03348">
    <property type="entry name" value="VI_IcmF"/>
    <property type="match status" value="1"/>
</dbReference>
<sequence>MRRILRFLADPRTLSVIGIVALAAFLLLGARTLEVGLIYAVAVLAAVLVLWALVWLVRRLRARAAAKRLSGALEAQADKAVLSSADPARKAELDELRSRLSQAIKTIKGSKLGHLSGRRALYELPWYMIIGNPAAGKSSAVLNSGLQFPFAEKGNAAVQGVGGTRNCDWFFTTEGILLDTAGRYSVYEEDRSEWFGFLDLLKRHRPKAPINGIVVTASIPELMSARPDVAINLAKSLRQRVQELTERLEIFAPVYVMFTKADLITGFAKFFGESEKLERDRVWGATLPYEPEEKSDPMALFDQRFDELYAGVKELSIAQMTMHRGGQMSPEVLAFPLEFAAIKPAVRAFLSTLFEVNPFQYKPVFRGFYFTSALQEGSVRSISTDRIATRFGLRLNAQNEQGRDIHSQNGFFLRDLFSKVVLADNGTVRQFSHPVKTRLRYVSFFGFVIALGLLLGGWTWSYMGNRQLLANVQADLEQAVKVQQAQPGLQARFEALGILQDRIEQLAQFRADRPLSLSLGLYQGNYMEDRLLTEYYAGVRQLMLAPVAGSLEEFLREANAHPDQLQRPASGTVEAVRVAAQPPQAQPGQLYAGSSPTNTQDVYNALKTYLMLGDKRRAETAHLTDQLSRFWRGWLESNRGDMPRDQMIRYAERTLSFFLSRVNDDTWPTLRETNLLLVDQTRENLRQVVRGMPARERVYSEIKARAATRFAPMTVSRILGTQGPDGDVIAGSYAISGAFTREAWEQYVDRAIRDAATQESSSKDWVLNVATNDDLTLEGSPEQIRKLLVGMYKQEYAKEWQQFLQGVAIREMPGFEQAVSAMNNLGDPQNSSIRKLLEAVYEQTSWDNPALLNTGLQKASPGLLGWFNRLLGRAAPSGTNVQLNAEGLPAQLPVGPVGREFMGVARIMMDRDGTTLLRGYLDSLSKLRTRFNQIRNEGDPGPGSRQLMQQTLEGNGSELAAALKFVDEQMLTGMDPGQRQALRPLLVRPLLQAYSVIIRPASAELNKVWDAQVYQLFQRTLAGKYPFAANAKVEASSAEIGQVFGPEGAISQYVTSSLGPLVVRRGDLLSPRVWGEEGLRLRQELVTGFGGWVAPLAGGAAGAAAQQQTLFQIQPRPSPGVTEYTIDIDGQQLRYRNTPAQWSNFVWPNPQGSPGARVTATAFDGRTIELINEPGSFGLERLVSTATRNRQPDGSFELTWSRDGVAVSVLLRIVQSPQSAAQGSDSPQGNSLRGLTLPTAVVELPQPSAAQTATAAGGTP</sequence>
<dbReference type="PANTHER" id="PTHR36153">
    <property type="entry name" value="INNER MEMBRANE PROTEIN-RELATED"/>
    <property type="match status" value="1"/>
</dbReference>
<organism evidence="7 8">
    <name type="scientific">Paracidovorax wautersii</name>
    <dbReference type="NCBI Taxonomy" id="1177982"/>
    <lineage>
        <taxon>Bacteria</taxon>
        <taxon>Pseudomonadati</taxon>
        <taxon>Pseudomonadota</taxon>
        <taxon>Betaproteobacteria</taxon>
        <taxon>Burkholderiales</taxon>
        <taxon>Comamonadaceae</taxon>
        <taxon>Paracidovorax</taxon>
    </lineage>
</organism>
<dbReference type="SUPFAM" id="SSF52540">
    <property type="entry name" value="P-loop containing nucleoside triphosphate hydrolases"/>
    <property type="match status" value="1"/>
</dbReference>
<evidence type="ECO:0000313" key="7">
    <source>
        <dbReference type="EMBL" id="KAF1022028.1"/>
    </source>
</evidence>
<evidence type="ECO:0000256" key="2">
    <source>
        <dbReference type="SAM" id="Phobius"/>
    </source>
</evidence>
<keyword evidence="2" id="KW-0812">Transmembrane</keyword>
<dbReference type="InterPro" id="IPR017731">
    <property type="entry name" value="TssM1-like"/>
</dbReference>
<feature type="transmembrane region" description="Helical" evidence="2">
    <location>
        <begin position="12"/>
        <end position="30"/>
    </location>
</feature>
<proteinExistence type="predicted"/>
<dbReference type="EMBL" id="WNDQ01000015">
    <property type="protein sequence ID" value="KAF1022028.1"/>
    <property type="molecule type" value="Genomic_DNA"/>
</dbReference>
<evidence type="ECO:0000259" key="6">
    <source>
        <dbReference type="Pfam" id="PF21070"/>
    </source>
</evidence>
<evidence type="ECO:0000259" key="4">
    <source>
        <dbReference type="Pfam" id="PF06761"/>
    </source>
</evidence>
<dbReference type="InterPro" id="IPR025743">
    <property type="entry name" value="TssM1_N"/>
</dbReference>
<dbReference type="Pfam" id="PF06744">
    <property type="entry name" value="IcmF_C"/>
    <property type="match status" value="1"/>
</dbReference>